<accession>A0A4V3I9W6</accession>
<reference evidence="4 5" key="1">
    <citation type="submission" date="2019-03" db="EMBL/GenBank/DDBJ databases">
        <title>Genomics of glacier-inhabiting Cryobacterium strains.</title>
        <authorList>
            <person name="Liu Q."/>
            <person name="Xin Y.-H."/>
        </authorList>
    </citation>
    <scope>NUCLEOTIDE SEQUENCE [LARGE SCALE GENOMIC DNA]</scope>
    <source>
        <strain evidence="4 5">CGMCC 1.10440</strain>
    </source>
</reference>
<feature type="transmembrane region" description="Helical" evidence="2">
    <location>
        <begin position="158"/>
        <end position="176"/>
    </location>
</feature>
<name>A0A4V3I9W6_9MICO</name>
<keyword evidence="2" id="KW-0472">Membrane</keyword>
<proteinExistence type="predicted"/>
<feature type="compositionally biased region" description="Polar residues" evidence="1">
    <location>
        <begin position="588"/>
        <end position="598"/>
    </location>
</feature>
<keyword evidence="2" id="KW-0812">Transmembrane</keyword>
<dbReference type="OrthoDB" id="3651060at2"/>
<dbReference type="Pfam" id="PF01841">
    <property type="entry name" value="Transglut_core"/>
    <property type="match status" value="1"/>
</dbReference>
<gene>
    <name evidence="4" type="ORF">E3N84_11830</name>
</gene>
<dbReference type="Gene3D" id="3.10.620.30">
    <property type="match status" value="1"/>
</dbReference>
<sequence length="761" mass="81134">MLALSTAIASLALWPSYGSASLLVLIAVTFAAAAAIAILGAVFRWSSPVVLVITVVAYLALGVPLAVPDLAVSRVFPSFAGLQELLVGAATSWKQLLTISLPVGSYQALLIPAFILILVTVVVSLSVALRSRFGDLAVLGPIVVFVVGILFGPESAQWPFPVAMGLTASILVWLIWSRWYRRRESIRLISDREVTADGQPVQKVADGGFVGVRTLVSAGLILAIAGTASFAASRILPPTNDRVVLRTTITQPFDPRDYASPLSGFRKYELPELKSRTMFTVTGLPVGARIRLATLDSYDGVVYSVGQGSVNSASGAFTRVPLSVDQSGVAGTAKTIAVTIGNYSGVWLPTLGKLERVAFTGGDATTLLGNFYFNTNTDTAAVVGGLSSGDSYSLSAVIPTQPAEDQLSQLEPAPVDLPASTSVPDELATTLEGYVAGVSGPGARLVAMLDGLRRDGYVSHGVSATEPPSRSGHAADRITELLSAQQMIGDQEQYAVTAALMARQLGFPARVVFGFEPSDANPDGQTVVVGGDVSAWIEVSTTRYGWVAIDPTPQVRPIPEAQPEDPTQVARPQSPVQPQLPEIDSKDTQLPPNSSQDQEPLENPLLATVLRVLTGLGWASLVMLVLLSPFLTIVFAKWRRRRLRRQAPTPLQRIEGGWDEFEDAVLDHGFTPGPAPTRLEIAQAVGGTQPFVLAAVADRAVFAPGDPDLEQADQLWKSVDDLRYSLDYNLTRWERIKSLVSLRSLGGYSVSSLFKREGGDR</sequence>
<evidence type="ECO:0000313" key="5">
    <source>
        <dbReference type="Proteomes" id="UP000298488"/>
    </source>
</evidence>
<keyword evidence="2" id="KW-1133">Transmembrane helix</keyword>
<dbReference type="PANTHER" id="PTHR42736:SF1">
    <property type="entry name" value="PROTEIN-GLUTAMINE GAMMA-GLUTAMYLTRANSFERASE"/>
    <property type="match status" value="1"/>
</dbReference>
<dbReference type="AlphaFoldDB" id="A0A4V3I9W6"/>
<feature type="transmembrane region" description="Helical" evidence="2">
    <location>
        <begin position="616"/>
        <end position="636"/>
    </location>
</feature>
<evidence type="ECO:0000256" key="1">
    <source>
        <dbReference type="SAM" id="MobiDB-lite"/>
    </source>
</evidence>
<dbReference type="InterPro" id="IPR002931">
    <property type="entry name" value="Transglutaminase-like"/>
</dbReference>
<dbReference type="SUPFAM" id="SSF54001">
    <property type="entry name" value="Cysteine proteinases"/>
    <property type="match status" value="1"/>
</dbReference>
<feature type="domain" description="Transglutaminase-like" evidence="3">
    <location>
        <begin position="483"/>
        <end position="553"/>
    </location>
</feature>
<dbReference type="InterPro" id="IPR038765">
    <property type="entry name" value="Papain-like_cys_pep_sf"/>
</dbReference>
<feature type="region of interest" description="Disordered" evidence="1">
    <location>
        <begin position="554"/>
        <end position="601"/>
    </location>
</feature>
<feature type="transmembrane region" description="Helical" evidence="2">
    <location>
        <begin position="20"/>
        <end position="42"/>
    </location>
</feature>
<dbReference type="EMBL" id="SOFI01000003">
    <property type="protein sequence ID" value="TFB80898.1"/>
    <property type="molecule type" value="Genomic_DNA"/>
</dbReference>
<evidence type="ECO:0000259" key="3">
    <source>
        <dbReference type="SMART" id="SM00460"/>
    </source>
</evidence>
<evidence type="ECO:0000313" key="4">
    <source>
        <dbReference type="EMBL" id="TFB80898.1"/>
    </source>
</evidence>
<feature type="transmembrane region" description="Helical" evidence="2">
    <location>
        <begin position="49"/>
        <end position="67"/>
    </location>
</feature>
<organism evidence="4 5">
    <name type="scientific">Terrimesophilobacter mesophilus</name>
    <dbReference type="NCBI Taxonomy" id="433647"/>
    <lineage>
        <taxon>Bacteria</taxon>
        <taxon>Bacillati</taxon>
        <taxon>Actinomycetota</taxon>
        <taxon>Actinomycetes</taxon>
        <taxon>Micrococcales</taxon>
        <taxon>Microbacteriaceae</taxon>
        <taxon>Terrimesophilobacter</taxon>
    </lineage>
</organism>
<dbReference type="InterPro" id="IPR052901">
    <property type="entry name" value="Bact_TGase-like"/>
</dbReference>
<keyword evidence="5" id="KW-1185">Reference proteome</keyword>
<feature type="transmembrane region" description="Helical" evidence="2">
    <location>
        <begin position="106"/>
        <end position="129"/>
    </location>
</feature>
<protein>
    <submittedName>
        <fullName evidence="4">Transglutaminase domain-containing protein</fullName>
    </submittedName>
</protein>
<comment type="caution">
    <text evidence="4">The sequence shown here is derived from an EMBL/GenBank/DDBJ whole genome shotgun (WGS) entry which is preliminary data.</text>
</comment>
<feature type="transmembrane region" description="Helical" evidence="2">
    <location>
        <begin position="210"/>
        <end position="232"/>
    </location>
</feature>
<dbReference type="Proteomes" id="UP000298488">
    <property type="component" value="Unassembled WGS sequence"/>
</dbReference>
<evidence type="ECO:0000256" key="2">
    <source>
        <dbReference type="SAM" id="Phobius"/>
    </source>
</evidence>
<dbReference type="PANTHER" id="PTHR42736">
    <property type="entry name" value="PROTEIN-GLUTAMINE GAMMA-GLUTAMYLTRANSFERASE"/>
    <property type="match status" value="1"/>
</dbReference>
<dbReference type="SMART" id="SM00460">
    <property type="entry name" value="TGc"/>
    <property type="match status" value="1"/>
</dbReference>
<feature type="transmembrane region" description="Helical" evidence="2">
    <location>
        <begin position="136"/>
        <end position="152"/>
    </location>
</feature>